<evidence type="ECO:0000313" key="2">
    <source>
        <dbReference type="Proteomes" id="UP000014074"/>
    </source>
</evidence>
<name>R8B992_PHAM7</name>
<protein>
    <submittedName>
        <fullName evidence="1">Uncharacterized protein</fullName>
    </submittedName>
</protein>
<dbReference type="AlphaFoldDB" id="R8B992"/>
<dbReference type="GeneID" id="19329492"/>
<evidence type="ECO:0000313" key="1">
    <source>
        <dbReference type="EMBL" id="EON95880.1"/>
    </source>
</evidence>
<dbReference type="eggNOG" id="ENOG502T0H9">
    <property type="taxonomic scope" value="Eukaryota"/>
</dbReference>
<proteinExistence type="predicted"/>
<gene>
    <name evidence="1" type="ORF">UCRPA7_8622</name>
</gene>
<dbReference type="RefSeq" id="XP_007919325.1">
    <property type="nucleotide sequence ID" value="XM_007921134.1"/>
</dbReference>
<dbReference type="HOGENOM" id="CLU_2147610_0_0_1"/>
<dbReference type="Proteomes" id="UP000014074">
    <property type="component" value="Unassembled WGS sequence"/>
</dbReference>
<accession>R8B992</accession>
<dbReference type="EMBL" id="KB933369">
    <property type="protein sequence ID" value="EON95880.1"/>
    <property type="molecule type" value="Genomic_DNA"/>
</dbReference>
<dbReference type="KEGG" id="tmn:UCRPA7_8622"/>
<reference evidence="2" key="1">
    <citation type="journal article" date="2013" name="Genome Announc.">
        <title>Draft genome sequence of the ascomycete Phaeoacremonium aleophilum strain UCR-PA7, a causal agent of the esca disease complex in grapevines.</title>
        <authorList>
            <person name="Blanco-Ulate B."/>
            <person name="Rolshausen P."/>
            <person name="Cantu D."/>
        </authorList>
    </citation>
    <scope>NUCLEOTIDE SEQUENCE [LARGE SCALE GENOMIC DNA]</scope>
    <source>
        <strain evidence="2">UCR-PA7</strain>
    </source>
</reference>
<dbReference type="OrthoDB" id="4366798at2759"/>
<organism evidence="1 2">
    <name type="scientific">Phaeoacremonium minimum (strain UCR-PA7)</name>
    <name type="common">Esca disease fungus</name>
    <name type="synonym">Togninia minima</name>
    <dbReference type="NCBI Taxonomy" id="1286976"/>
    <lineage>
        <taxon>Eukaryota</taxon>
        <taxon>Fungi</taxon>
        <taxon>Dikarya</taxon>
        <taxon>Ascomycota</taxon>
        <taxon>Pezizomycotina</taxon>
        <taxon>Sordariomycetes</taxon>
        <taxon>Sordariomycetidae</taxon>
        <taxon>Togniniales</taxon>
        <taxon>Togniniaceae</taxon>
        <taxon>Phaeoacremonium</taxon>
    </lineage>
</organism>
<sequence length="112" mass="13021">MDDPGWSWPFWKFGLKKDDLFSSLHDQYNTFPSSIQDPEAFHHDVYEISTEASSSDEFHRLMAERKSQRLHELNDLLESASLEIIANPALIGTTQWQHALQLFRTKSLDSLQ</sequence>
<keyword evidence="2" id="KW-1185">Reference proteome</keyword>